<organism evidence="7 8">
    <name type="scientific">Succiniclasticum ruminis DSM 9236</name>
    <dbReference type="NCBI Taxonomy" id="1123323"/>
    <lineage>
        <taxon>Bacteria</taxon>
        <taxon>Bacillati</taxon>
        <taxon>Bacillota</taxon>
        <taxon>Negativicutes</taxon>
        <taxon>Acidaminococcales</taxon>
        <taxon>Acidaminococcaceae</taxon>
        <taxon>Succiniclasticum</taxon>
    </lineage>
</organism>
<dbReference type="Pfam" id="PF00589">
    <property type="entry name" value="Phage_integrase"/>
    <property type="match status" value="1"/>
</dbReference>
<dbReference type="CDD" id="cd01189">
    <property type="entry name" value="INT_ICEBs1_C_like"/>
    <property type="match status" value="1"/>
</dbReference>
<keyword evidence="8" id="KW-1185">Reference proteome</keyword>
<evidence type="ECO:0000259" key="5">
    <source>
        <dbReference type="PROSITE" id="PS51898"/>
    </source>
</evidence>
<protein>
    <submittedName>
        <fullName evidence="7">Site-specific recombinase XerD</fullName>
    </submittedName>
</protein>
<dbReference type="SUPFAM" id="SSF56349">
    <property type="entry name" value="DNA breaking-rejoining enzymes"/>
    <property type="match status" value="1"/>
</dbReference>
<evidence type="ECO:0000313" key="7">
    <source>
        <dbReference type="EMBL" id="SFE16152.1"/>
    </source>
</evidence>
<dbReference type="OrthoDB" id="9803188at2"/>
<feature type="domain" description="Tyr recombinase" evidence="5">
    <location>
        <begin position="199"/>
        <end position="407"/>
    </location>
</feature>
<gene>
    <name evidence="7" type="ORF">SAMN05216245_10298</name>
</gene>
<dbReference type="InterPro" id="IPR002104">
    <property type="entry name" value="Integrase_catalytic"/>
</dbReference>
<dbReference type="PROSITE" id="PS51900">
    <property type="entry name" value="CB"/>
    <property type="match status" value="1"/>
</dbReference>
<evidence type="ECO:0000256" key="1">
    <source>
        <dbReference type="ARBA" id="ARBA00008857"/>
    </source>
</evidence>
<dbReference type="AlphaFoldDB" id="A0A1I1YA02"/>
<evidence type="ECO:0000313" key="8">
    <source>
        <dbReference type="Proteomes" id="UP000198896"/>
    </source>
</evidence>
<dbReference type="PROSITE" id="PS51898">
    <property type="entry name" value="TYR_RECOMBINASE"/>
    <property type="match status" value="1"/>
</dbReference>
<dbReference type="STRING" id="1123323.SAMN05216245_10298"/>
<keyword evidence="3" id="KW-0233">DNA recombination</keyword>
<evidence type="ECO:0000259" key="6">
    <source>
        <dbReference type="PROSITE" id="PS51900"/>
    </source>
</evidence>
<dbReference type="InterPro" id="IPR050090">
    <property type="entry name" value="Tyrosine_recombinase_XerCD"/>
</dbReference>
<evidence type="ECO:0000256" key="3">
    <source>
        <dbReference type="ARBA" id="ARBA00023172"/>
    </source>
</evidence>
<keyword evidence="2 4" id="KW-0238">DNA-binding</keyword>
<dbReference type="Gene3D" id="1.10.443.10">
    <property type="entry name" value="Intergrase catalytic core"/>
    <property type="match status" value="1"/>
</dbReference>
<dbReference type="Proteomes" id="UP000198896">
    <property type="component" value="Unassembled WGS sequence"/>
</dbReference>
<dbReference type="GO" id="GO:0015074">
    <property type="term" value="P:DNA integration"/>
    <property type="evidence" value="ECO:0007669"/>
    <property type="project" value="InterPro"/>
</dbReference>
<dbReference type="InterPro" id="IPR011010">
    <property type="entry name" value="DNA_brk_join_enz"/>
</dbReference>
<dbReference type="Gene3D" id="1.10.150.130">
    <property type="match status" value="1"/>
</dbReference>
<dbReference type="PANTHER" id="PTHR30349:SF64">
    <property type="entry name" value="PROPHAGE INTEGRASE INTD-RELATED"/>
    <property type="match status" value="1"/>
</dbReference>
<dbReference type="InterPro" id="IPR013762">
    <property type="entry name" value="Integrase-like_cat_sf"/>
</dbReference>
<feature type="domain" description="Core-binding (CB)" evidence="6">
    <location>
        <begin position="75"/>
        <end position="177"/>
    </location>
</feature>
<dbReference type="GO" id="GO:0003677">
    <property type="term" value="F:DNA binding"/>
    <property type="evidence" value="ECO:0007669"/>
    <property type="project" value="UniProtKB-UniRule"/>
</dbReference>
<name>A0A1I1YA02_9FIRM</name>
<sequence>MREKKRIRTKIRDYGDGRYDLRVYTKEDADGVTHTRSRRVRANSKAAAERMLRQFIVEVQNENPMTKKEMDSRKMTVSELLDLYIEDMKLAGRAAKTIENYNNRRPRIDEAFANRTISELTLQRLDAFSRELAESTNRHDEEVSYIRGSDGSEIRKLSRNTTYRIQSLLIQAIRWADRKGYLTDTVTNRMTRLPKDPYSQVEIPDIEDIIGFINHINRNEDVRYHYKVFINLITWCGLRTEEILALTWDDIDFDNKRIHIRKAEVRVTGKGRVAKETKTRSSMRKVIMPGKVLDMLRYWKEYCEASFEAWTKQRPDLVKVQKYVIVKQEDGSLPYPDSFSHWLRKYRIRYGFERVTPHGLRHFFTTYLLVKGVDIKTISRLLGHSKTATTLNIYASLSKEGFEKAESVLNEE</sequence>
<comment type="similarity">
    <text evidence="1">Belongs to the 'phage' integrase family.</text>
</comment>
<reference evidence="7 8" key="1">
    <citation type="submission" date="2016-10" db="EMBL/GenBank/DDBJ databases">
        <authorList>
            <person name="de Groot N.N."/>
        </authorList>
    </citation>
    <scope>NUCLEOTIDE SEQUENCE [LARGE SCALE GENOMIC DNA]</scope>
    <source>
        <strain evidence="7 8">DSM 9236</strain>
    </source>
</reference>
<dbReference type="InterPro" id="IPR010998">
    <property type="entry name" value="Integrase_recombinase_N"/>
</dbReference>
<evidence type="ECO:0000256" key="2">
    <source>
        <dbReference type="ARBA" id="ARBA00023125"/>
    </source>
</evidence>
<evidence type="ECO:0000256" key="4">
    <source>
        <dbReference type="PROSITE-ProRule" id="PRU01248"/>
    </source>
</evidence>
<dbReference type="GO" id="GO:0006310">
    <property type="term" value="P:DNA recombination"/>
    <property type="evidence" value="ECO:0007669"/>
    <property type="project" value="UniProtKB-KW"/>
</dbReference>
<dbReference type="EMBL" id="FONL01000002">
    <property type="protein sequence ID" value="SFE16152.1"/>
    <property type="molecule type" value="Genomic_DNA"/>
</dbReference>
<accession>A0A1I1YA02</accession>
<dbReference type="RefSeq" id="WP_093912682.1">
    <property type="nucleotide sequence ID" value="NZ_FONL01000002.1"/>
</dbReference>
<proteinExistence type="inferred from homology"/>
<dbReference type="InterPro" id="IPR044068">
    <property type="entry name" value="CB"/>
</dbReference>
<dbReference type="PANTHER" id="PTHR30349">
    <property type="entry name" value="PHAGE INTEGRASE-RELATED"/>
    <property type="match status" value="1"/>
</dbReference>